<dbReference type="Proteomes" id="UP000440066">
    <property type="component" value="Unassembled WGS sequence"/>
</dbReference>
<evidence type="ECO:0000256" key="3">
    <source>
        <dbReference type="ARBA" id="ARBA00022723"/>
    </source>
</evidence>
<dbReference type="EMBL" id="WJQS01000008">
    <property type="protein sequence ID" value="MRI86047.1"/>
    <property type="molecule type" value="Genomic_DNA"/>
</dbReference>
<feature type="binding site" evidence="8">
    <location>
        <position position="199"/>
    </location>
    <ligand>
        <name>Ca(2+)</name>
        <dbReference type="ChEBI" id="CHEBI:29108"/>
        <label>1</label>
    </ligand>
</feature>
<evidence type="ECO:0000259" key="9">
    <source>
        <dbReference type="SMART" id="SM00642"/>
    </source>
</evidence>
<comment type="caution">
    <text evidence="10">The sequence shown here is derived from an EMBL/GenBank/DDBJ whole genome shotgun (WGS) entry which is preliminary data.</text>
</comment>
<dbReference type="NCBIfam" id="NF006971">
    <property type="entry name" value="PRK09441.1-4"/>
    <property type="match status" value="1"/>
</dbReference>
<dbReference type="GO" id="GO:0004556">
    <property type="term" value="F:alpha-amylase activity"/>
    <property type="evidence" value="ECO:0007669"/>
    <property type="project" value="UniProtKB-EC"/>
</dbReference>
<comment type="similarity">
    <text evidence="2">Belongs to the glycosyl hydrolase 13 family.</text>
</comment>
<evidence type="ECO:0000256" key="4">
    <source>
        <dbReference type="ARBA" id="ARBA00022801"/>
    </source>
</evidence>
<dbReference type="EMBL" id="WJQT01000016">
    <property type="protein sequence ID" value="MRJ47935.1"/>
    <property type="molecule type" value="Genomic_DNA"/>
</dbReference>
<evidence type="ECO:0000256" key="2">
    <source>
        <dbReference type="ARBA" id="ARBA00008061"/>
    </source>
</evidence>
<feature type="active site" description="Proton donor" evidence="7">
    <location>
        <position position="266"/>
    </location>
</feature>
<keyword evidence="8" id="KW-0106">Calcium</keyword>
<feature type="active site" description="Nucleophile" evidence="7">
    <location>
        <position position="236"/>
    </location>
</feature>
<keyword evidence="12" id="KW-1185">Reference proteome</keyword>
<reference evidence="11 13" key="1">
    <citation type="submission" date="2019-11" db="EMBL/GenBank/DDBJ databases">
        <title>Characterisation of Fundicoccus ignavus gen. nov. sp. nov., a novel genus of the family Aerococcaceae from bulk tank milk.</title>
        <authorList>
            <person name="Siebert A."/>
            <person name="Huptas C."/>
            <person name="Wenning M."/>
            <person name="Scherer S."/>
            <person name="Doll E.V."/>
        </authorList>
    </citation>
    <scope>NUCLEOTIDE SEQUENCE [LARGE SCALE GENOMIC DNA]</scope>
    <source>
        <strain evidence="11 13">DSM 109652</strain>
    </source>
</reference>
<dbReference type="InterPro" id="IPR013780">
    <property type="entry name" value="Glyco_hydro_b"/>
</dbReference>
<dbReference type="GO" id="GO:0005975">
    <property type="term" value="P:carbohydrate metabolic process"/>
    <property type="evidence" value="ECO:0007669"/>
    <property type="project" value="InterPro"/>
</dbReference>
<dbReference type="PIRSF" id="PIRSF001021">
    <property type="entry name" value="Alph-amls_thrmst"/>
    <property type="match status" value="1"/>
</dbReference>
<evidence type="ECO:0000256" key="8">
    <source>
        <dbReference type="PIRSR" id="PIRSR001021-2"/>
    </source>
</evidence>
<dbReference type="PANTHER" id="PTHR43447">
    <property type="entry name" value="ALPHA-AMYLASE"/>
    <property type="match status" value="1"/>
</dbReference>
<dbReference type="NCBIfam" id="NF006968">
    <property type="entry name" value="PRK09441.1-1"/>
    <property type="match status" value="1"/>
</dbReference>
<dbReference type="Gene3D" id="2.40.30.140">
    <property type="match status" value="1"/>
</dbReference>
<evidence type="ECO:0000313" key="10">
    <source>
        <dbReference type="EMBL" id="MRI86047.1"/>
    </source>
</evidence>
<gene>
    <name evidence="11" type="ORF">GF867_10205</name>
    <name evidence="10" type="ORF">GIY09_09245</name>
</gene>
<dbReference type="CDD" id="cd11318">
    <property type="entry name" value="AmyAc_bac_fung_AmyA"/>
    <property type="match status" value="1"/>
</dbReference>
<dbReference type="RefSeq" id="WP_153832998.1">
    <property type="nucleotide sequence ID" value="NZ_WJQS01000008.1"/>
</dbReference>
<evidence type="ECO:0000256" key="7">
    <source>
        <dbReference type="PIRSR" id="PIRSR001021-1"/>
    </source>
</evidence>
<evidence type="ECO:0000313" key="11">
    <source>
        <dbReference type="EMBL" id="MRJ47935.1"/>
    </source>
</evidence>
<comment type="cofactor">
    <cofactor evidence="1">
        <name>Ca(2+)</name>
        <dbReference type="ChEBI" id="CHEBI:29108"/>
    </cofactor>
</comment>
<proteinExistence type="inferred from homology"/>
<feature type="binding site" evidence="8">
    <location>
        <position position="105"/>
    </location>
    <ligand>
        <name>Ca(2+)</name>
        <dbReference type="ChEBI" id="CHEBI:29108"/>
        <label>1</label>
    </ligand>
</feature>
<dbReference type="EC" id="3.2.1.1" evidence="10"/>
<dbReference type="AlphaFoldDB" id="A0A6I2GE00"/>
<evidence type="ECO:0000256" key="1">
    <source>
        <dbReference type="ARBA" id="ARBA00001913"/>
    </source>
</evidence>
<accession>A0A6I2GE00</accession>
<keyword evidence="5" id="KW-0119">Carbohydrate metabolism</keyword>
<dbReference type="SMART" id="SM00642">
    <property type="entry name" value="Aamy"/>
    <property type="match status" value="1"/>
</dbReference>
<keyword evidence="6 10" id="KW-0326">Glycosidase</keyword>
<evidence type="ECO:0000256" key="5">
    <source>
        <dbReference type="ARBA" id="ARBA00023277"/>
    </source>
</evidence>
<name>A0A6I2GE00_9LACT</name>
<dbReference type="SUPFAM" id="SSF51445">
    <property type="entry name" value="(Trans)glycosidases"/>
    <property type="match status" value="1"/>
</dbReference>
<protein>
    <submittedName>
        <fullName evidence="10">Alpha-amylase</fullName>
        <ecNumber evidence="10">3.2.1.1</ecNumber>
    </submittedName>
</protein>
<dbReference type="InterPro" id="IPR006047">
    <property type="entry name" value="GH13_cat_dom"/>
</dbReference>
<evidence type="ECO:0000256" key="6">
    <source>
        <dbReference type="ARBA" id="ARBA00023295"/>
    </source>
</evidence>
<feature type="binding site" evidence="8">
    <location>
        <position position="207"/>
    </location>
    <ligand>
        <name>Ca(2+)</name>
        <dbReference type="ChEBI" id="CHEBI:29108"/>
        <label>2</label>
    </ligand>
</feature>
<dbReference type="Gene3D" id="3.20.20.80">
    <property type="entry name" value="Glycosidases"/>
    <property type="match status" value="1"/>
</dbReference>
<feature type="binding site" evidence="8">
    <location>
        <position position="205"/>
    </location>
    <ligand>
        <name>Ca(2+)</name>
        <dbReference type="ChEBI" id="CHEBI:29108"/>
        <label>1</label>
    </ligand>
</feature>
<evidence type="ECO:0000313" key="12">
    <source>
        <dbReference type="Proteomes" id="UP000430975"/>
    </source>
</evidence>
<keyword evidence="3 8" id="KW-0479">Metal-binding</keyword>
<dbReference type="SUPFAM" id="SSF51011">
    <property type="entry name" value="Glycosyl hydrolase domain"/>
    <property type="match status" value="1"/>
</dbReference>
<organism evidence="10 12">
    <name type="scientific">Fundicoccus ignavus</name>
    <dbReference type="NCBI Taxonomy" id="2664442"/>
    <lineage>
        <taxon>Bacteria</taxon>
        <taxon>Bacillati</taxon>
        <taxon>Bacillota</taxon>
        <taxon>Bacilli</taxon>
        <taxon>Lactobacillales</taxon>
        <taxon>Aerococcaceae</taxon>
        <taxon>Fundicoccus</taxon>
    </lineage>
</organism>
<dbReference type="NCBIfam" id="NF006969">
    <property type="entry name" value="PRK09441.1-2"/>
    <property type="match status" value="1"/>
</dbReference>
<sequence>MQKQNDVLMQYFEWYLADDGSLWKKLADDAKHLQALGINNVWLPPAFKGTGSGDVGYGIYDLFDLGEFDQKGSIRTKYGTKEEYLTAIEELKNHGIRPIADLVLNHKAGGDEKETFKVLKMNPDNRQEAESEPYDIEGWTHFTFPGRKGKYNDFEWRYYHFSGTDYDAKTEEKGVYLILGDNKGWADNQSVDDEKGNFDYLMFCDIDYSHPEVIQNIKDWTRWFIETTGIQGFRLDAIKHIDSRFIERFIESVTEAMGEEFYVFGEYWVADYDATINYLETIDFEFDLFDVSLHMNLYSASQQGAAYDLRQIFDNTLMQHNPWNAVTFVDNHDTQRGQSLESEVEQWFKPHAYGLILLREQGLPCVFYGDYYGVGGENAHSGYQSLLDKLLFIRKHHAYGKQVDYLDHPNCIGWARLGNDEHPDGLAVVLSNGEAGWKEMNMGPANAGKIFVDFLQHHDAEIMINEDGNATFPVNAGEISVWVNKESHLD</sequence>
<reference evidence="10 12" key="2">
    <citation type="submission" date="2019-11" db="EMBL/GenBank/DDBJ databases">
        <title>Characterisation of Fundicoccus ignavus gen. nov. sp. nov., a novel genus of the family Aerococcaceae isolated from bulk tank milk.</title>
        <authorList>
            <person name="Siebert A."/>
            <person name="Huptas C."/>
            <person name="Wenning M."/>
            <person name="Scherer S."/>
            <person name="Doll E.V."/>
        </authorList>
    </citation>
    <scope>NUCLEOTIDE SEQUENCE [LARGE SCALE GENOMIC DNA]</scope>
    <source>
        <strain evidence="10 12">WS4759</strain>
    </source>
</reference>
<dbReference type="GO" id="GO:0005509">
    <property type="term" value="F:calcium ion binding"/>
    <property type="evidence" value="ECO:0007669"/>
    <property type="project" value="InterPro"/>
</dbReference>
<dbReference type="Gene3D" id="2.60.40.1180">
    <property type="entry name" value="Golgi alpha-mannosidase II"/>
    <property type="match status" value="1"/>
</dbReference>
<dbReference type="Pfam" id="PF00128">
    <property type="entry name" value="Alpha-amylase"/>
    <property type="match status" value="1"/>
</dbReference>
<feature type="domain" description="Glycosyl hydrolase family 13 catalytic" evidence="9">
    <location>
        <begin position="6"/>
        <end position="394"/>
    </location>
</feature>
<dbReference type="InterPro" id="IPR017853">
    <property type="entry name" value="GH"/>
</dbReference>
<dbReference type="Proteomes" id="UP000430975">
    <property type="component" value="Unassembled WGS sequence"/>
</dbReference>
<feature type="binding site" evidence="8">
    <location>
        <position position="240"/>
    </location>
    <ligand>
        <name>Ca(2+)</name>
        <dbReference type="ChEBI" id="CHEBI:29108"/>
        <label>1</label>
    </ligand>
</feature>
<keyword evidence="4 10" id="KW-0378">Hydrolase</keyword>
<evidence type="ECO:0000313" key="13">
    <source>
        <dbReference type="Proteomes" id="UP000440066"/>
    </source>
</evidence>
<dbReference type="InterPro" id="IPR013776">
    <property type="entry name" value="A-amylase_thermo"/>
</dbReference>